<dbReference type="PROSITE" id="PS00036">
    <property type="entry name" value="BZIP_BASIC"/>
    <property type="match status" value="1"/>
</dbReference>
<proteinExistence type="predicted"/>
<feature type="compositionally biased region" description="Polar residues" evidence="1">
    <location>
        <begin position="158"/>
        <end position="169"/>
    </location>
</feature>
<feature type="region of interest" description="Disordered" evidence="1">
    <location>
        <begin position="433"/>
        <end position="485"/>
    </location>
</feature>
<accession>A0A8H5B709</accession>
<dbReference type="AlphaFoldDB" id="A0A8H5B709"/>
<dbReference type="Proteomes" id="UP000567179">
    <property type="component" value="Unassembled WGS sequence"/>
</dbReference>
<feature type="compositionally biased region" description="Polar residues" evidence="1">
    <location>
        <begin position="433"/>
        <end position="450"/>
    </location>
</feature>
<sequence length="601" mass="64670">MASSASPAQRALSASSSPAAESASASASIMAHQMEVDPPAVRAPDSNASAAASSCSSSATGRANQAASANASSHTHQPSKKPVRFLEQELIPPTSRLSRLPTAVPSPSTLTSTPPTVAIQSQSNNLPNYLGQDVHDFVNNSASRTQSTVTRPFGQPQHLETSVSSSTQPLTNHVLTHPIRRPRTSTHIFKSTTDLAAHYGIPQLLPPAPRTNSTYNHQPAQQQPSSAIRDFQTLSANYLNMLNNQKPAETTTAAAPPAAPSTMMSAPTMAEPSAPASMIPADLMSTENFDGLFGMSTASPTSAAEVTHADNGGRTIDGFDFNSPLIGDLDYSPGDTPFQDFLSTPGLHDVNETSPYWADEPMLTSPMMEWLDDSRPLFGGPLEEEITVQKAPEAIAAPFDNLYTISPETPALQSFNEFPNASLSVPTQLPGVASSSAVAPVPQRSTSSSARRSKPTGIRKGVTPNSLLDVDAPTQPRKYVTPSATSKKDVPAVFARKRARSTAFGDEDDELAAEDMPLNPTEAELIEIKRRQNTVAARKSRKRKLEQFQRLERDADHERRLKEVWTERANTLLAALRQYPEYKDFPDFPADEPKQPIGDDE</sequence>
<dbReference type="Gene3D" id="3.30.160.60">
    <property type="entry name" value="Classic Zinc Finger"/>
    <property type="match status" value="1"/>
</dbReference>
<dbReference type="CDD" id="cd12193">
    <property type="entry name" value="bZIP_GCN4"/>
    <property type="match status" value="1"/>
</dbReference>
<dbReference type="GO" id="GO:0003700">
    <property type="term" value="F:DNA-binding transcription factor activity"/>
    <property type="evidence" value="ECO:0007669"/>
    <property type="project" value="InterPro"/>
</dbReference>
<feature type="compositionally biased region" description="Low complexity" evidence="1">
    <location>
        <begin position="100"/>
        <end position="117"/>
    </location>
</feature>
<feature type="region of interest" description="Disordered" evidence="1">
    <location>
        <begin position="94"/>
        <end position="117"/>
    </location>
</feature>
<feature type="compositionally biased region" description="Low complexity" evidence="1">
    <location>
        <begin position="40"/>
        <end position="76"/>
    </location>
</feature>
<reference evidence="3 4" key="1">
    <citation type="journal article" date="2020" name="ISME J.">
        <title>Uncovering the hidden diversity of litter-decomposition mechanisms in mushroom-forming fungi.</title>
        <authorList>
            <person name="Floudas D."/>
            <person name="Bentzer J."/>
            <person name="Ahren D."/>
            <person name="Johansson T."/>
            <person name="Persson P."/>
            <person name="Tunlid A."/>
        </authorList>
    </citation>
    <scope>NUCLEOTIDE SEQUENCE [LARGE SCALE GENOMIC DNA]</scope>
    <source>
        <strain evidence="3 4">CBS 101986</strain>
    </source>
</reference>
<feature type="region of interest" description="Disordered" evidence="1">
    <location>
        <begin position="1"/>
        <end position="82"/>
    </location>
</feature>
<protein>
    <recommendedName>
        <fullName evidence="2">BZIP domain-containing protein</fullName>
    </recommendedName>
</protein>
<comment type="caution">
    <text evidence="3">The sequence shown here is derived from an EMBL/GenBank/DDBJ whole genome shotgun (WGS) entry which is preliminary data.</text>
</comment>
<evidence type="ECO:0000313" key="4">
    <source>
        <dbReference type="Proteomes" id="UP000567179"/>
    </source>
</evidence>
<evidence type="ECO:0000256" key="1">
    <source>
        <dbReference type="SAM" id="MobiDB-lite"/>
    </source>
</evidence>
<dbReference type="InterPro" id="IPR046347">
    <property type="entry name" value="bZIP_sf"/>
</dbReference>
<gene>
    <name evidence="3" type="ORF">D9619_012625</name>
</gene>
<evidence type="ECO:0000259" key="2">
    <source>
        <dbReference type="PROSITE" id="PS00036"/>
    </source>
</evidence>
<name>A0A8H5B709_9AGAR</name>
<dbReference type="SUPFAM" id="SSF57959">
    <property type="entry name" value="Leucine zipper domain"/>
    <property type="match status" value="1"/>
</dbReference>
<feature type="region of interest" description="Disordered" evidence="1">
    <location>
        <begin position="147"/>
        <end position="169"/>
    </location>
</feature>
<organism evidence="3 4">
    <name type="scientific">Psilocybe cf. subviscida</name>
    <dbReference type="NCBI Taxonomy" id="2480587"/>
    <lineage>
        <taxon>Eukaryota</taxon>
        <taxon>Fungi</taxon>
        <taxon>Dikarya</taxon>
        <taxon>Basidiomycota</taxon>
        <taxon>Agaricomycotina</taxon>
        <taxon>Agaricomycetes</taxon>
        <taxon>Agaricomycetidae</taxon>
        <taxon>Agaricales</taxon>
        <taxon>Agaricineae</taxon>
        <taxon>Strophariaceae</taxon>
        <taxon>Psilocybe</taxon>
    </lineage>
</organism>
<feature type="compositionally biased region" description="Low complexity" evidence="1">
    <location>
        <begin position="248"/>
        <end position="270"/>
    </location>
</feature>
<dbReference type="EMBL" id="JAACJJ010000032">
    <property type="protein sequence ID" value="KAF5317732.1"/>
    <property type="molecule type" value="Genomic_DNA"/>
</dbReference>
<dbReference type="OrthoDB" id="2257100at2759"/>
<dbReference type="InterPro" id="IPR004827">
    <property type="entry name" value="bZIP"/>
</dbReference>
<keyword evidence="4" id="KW-1185">Reference proteome</keyword>
<feature type="region of interest" description="Disordered" evidence="1">
    <location>
        <begin position="248"/>
        <end position="273"/>
    </location>
</feature>
<evidence type="ECO:0000313" key="3">
    <source>
        <dbReference type="EMBL" id="KAF5317732.1"/>
    </source>
</evidence>
<feature type="compositionally biased region" description="Low complexity" evidence="1">
    <location>
        <begin position="1"/>
        <end position="31"/>
    </location>
</feature>
<feature type="domain" description="BZIP" evidence="2">
    <location>
        <begin position="529"/>
        <end position="543"/>
    </location>
</feature>